<dbReference type="PROSITE" id="PS01081">
    <property type="entry name" value="HTH_TETR_1"/>
    <property type="match status" value="1"/>
</dbReference>
<keyword evidence="3" id="KW-0804">Transcription</keyword>
<evidence type="ECO:0000256" key="3">
    <source>
        <dbReference type="ARBA" id="ARBA00023163"/>
    </source>
</evidence>
<evidence type="ECO:0000259" key="5">
    <source>
        <dbReference type="PROSITE" id="PS50977"/>
    </source>
</evidence>
<dbReference type="Gene3D" id="1.10.357.10">
    <property type="entry name" value="Tetracycline Repressor, domain 2"/>
    <property type="match status" value="1"/>
</dbReference>
<accession>A0A1H9NAW4</accession>
<evidence type="ECO:0000256" key="2">
    <source>
        <dbReference type="ARBA" id="ARBA00023125"/>
    </source>
</evidence>
<keyword evidence="2 4" id="KW-0238">DNA-binding</keyword>
<dbReference type="EMBL" id="FOFA01000013">
    <property type="protein sequence ID" value="SER33094.1"/>
    <property type="molecule type" value="Genomic_DNA"/>
</dbReference>
<protein>
    <submittedName>
        <fullName evidence="6">DNA-binding transcriptional regulator, AcrR family</fullName>
    </submittedName>
</protein>
<evidence type="ECO:0000313" key="6">
    <source>
        <dbReference type="EMBL" id="SER33094.1"/>
    </source>
</evidence>
<proteinExistence type="predicted"/>
<evidence type="ECO:0000256" key="4">
    <source>
        <dbReference type="PROSITE-ProRule" id="PRU00335"/>
    </source>
</evidence>
<dbReference type="OrthoDB" id="9805134at2"/>
<name>A0A1H9NAW4_9ACTN</name>
<dbReference type="PROSITE" id="PS50977">
    <property type="entry name" value="HTH_TETR_2"/>
    <property type="match status" value="1"/>
</dbReference>
<dbReference type="InterPro" id="IPR009057">
    <property type="entry name" value="Homeodomain-like_sf"/>
</dbReference>
<keyword evidence="7" id="KW-1185">Reference proteome</keyword>
<dbReference type="AlphaFoldDB" id="A0A1H9NAW4"/>
<dbReference type="PANTHER" id="PTHR47506">
    <property type="entry name" value="TRANSCRIPTIONAL REGULATORY PROTEIN"/>
    <property type="match status" value="1"/>
</dbReference>
<keyword evidence="1" id="KW-0805">Transcription regulation</keyword>
<dbReference type="InterPro" id="IPR001647">
    <property type="entry name" value="HTH_TetR"/>
</dbReference>
<dbReference type="InterPro" id="IPR036271">
    <property type="entry name" value="Tet_transcr_reg_TetR-rel_C_sf"/>
</dbReference>
<dbReference type="SUPFAM" id="SSF46689">
    <property type="entry name" value="Homeodomain-like"/>
    <property type="match status" value="1"/>
</dbReference>
<dbReference type="Pfam" id="PF16925">
    <property type="entry name" value="TetR_C_13"/>
    <property type="match status" value="1"/>
</dbReference>
<evidence type="ECO:0000256" key="1">
    <source>
        <dbReference type="ARBA" id="ARBA00023015"/>
    </source>
</evidence>
<dbReference type="PRINTS" id="PR00455">
    <property type="entry name" value="HTHTETR"/>
</dbReference>
<feature type="DNA-binding region" description="H-T-H motif" evidence="4">
    <location>
        <begin position="37"/>
        <end position="56"/>
    </location>
</feature>
<organism evidence="6 7">
    <name type="scientific">Microlunatus flavus</name>
    <dbReference type="NCBI Taxonomy" id="1036181"/>
    <lineage>
        <taxon>Bacteria</taxon>
        <taxon>Bacillati</taxon>
        <taxon>Actinomycetota</taxon>
        <taxon>Actinomycetes</taxon>
        <taxon>Propionibacteriales</taxon>
        <taxon>Propionibacteriaceae</taxon>
        <taxon>Microlunatus</taxon>
    </lineage>
</organism>
<dbReference type="GO" id="GO:0003677">
    <property type="term" value="F:DNA binding"/>
    <property type="evidence" value="ECO:0007669"/>
    <property type="project" value="UniProtKB-UniRule"/>
</dbReference>
<reference evidence="7" key="1">
    <citation type="submission" date="2016-10" db="EMBL/GenBank/DDBJ databases">
        <authorList>
            <person name="Varghese N."/>
            <person name="Submissions S."/>
        </authorList>
    </citation>
    <scope>NUCLEOTIDE SEQUENCE [LARGE SCALE GENOMIC DNA]</scope>
    <source>
        <strain evidence="7">CGMCC 4.6856</strain>
    </source>
</reference>
<sequence>MPTTESVPTGRPRGFDADQALDRAVEVFWRQGYEGTSLGDLTEAMGIGKPSLYAAFGNKETLFAKALARYTEGPAAYAAAAFSQPTAKDVIRAFLQGAVLATTQPARPAGCLGVQGALATSGTAQQPHDLLVEWRNGARTDLARRLRRARDEGDLAEDQDPERLAAYLTTVTFGIAVQAASGMGADELHAVAEEALAGLRL</sequence>
<evidence type="ECO:0000313" key="7">
    <source>
        <dbReference type="Proteomes" id="UP000198504"/>
    </source>
</evidence>
<gene>
    <name evidence="6" type="ORF">SAMN05421756_11358</name>
</gene>
<dbReference type="InterPro" id="IPR011075">
    <property type="entry name" value="TetR_C"/>
</dbReference>
<dbReference type="RefSeq" id="WP_091186668.1">
    <property type="nucleotide sequence ID" value="NZ_FOFA01000013.1"/>
</dbReference>
<dbReference type="Gene3D" id="1.10.10.60">
    <property type="entry name" value="Homeodomain-like"/>
    <property type="match status" value="1"/>
</dbReference>
<dbReference type="Pfam" id="PF00440">
    <property type="entry name" value="TetR_N"/>
    <property type="match status" value="1"/>
</dbReference>
<dbReference type="SUPFAM" id="SSF48498">
    <property type="entry name" value="Tetracyclin repressor-like, C-terminal domain"/>
    <property type="match status" value="1"/>
</dbReference>
<dbReference type="InterPro" id="IPR023772">
    <property type="entry name" value="DNA-bd_HTH_TetR-type_CS"/>
</dbReference>
<dbReference type="Proteomes" id="UP000198504">
    <property type="component" value="Unassembled WGS sequence"/>
</dbReference>
<feature type="domain" description="HTH tetR-type" evidence="5">
    <location>
        <begin position="14"/>
        <end position="74"/>
    </location>
</feature>
<dbReference type="PANTHER" id="PTHR47506:SF1">
    <property type="entry name" value="HTH-TYPE TRANSCRIPTIONAL REGULATOR YJDC"/>
    <property type="match status" value="1"/>
</dbReference>